<feature type="transmembrane region" description="Helical" evidence="10">
    <location>
        <begin position="434"/>
        <end position="452"/>
    </location>
</feature>
<dbReference type="Pfam" id="PF01925">
    <property type="entry name" value="TauE"/>
    <property type="match status" value="1"/>
</dbReference>
<comment type="subcellular location">
    <subcellularLocation>
        <location evidence="10">Cell membrane</location>
        <topology evidence="10">Multi-pass membrane protein</topology>
    </subcellularLocation>
    <subcellularLocation>
        <location evidence="1">Membrane</location>
        <topology evidence="1">Multi-pass membrane protein</topology>
    </subcellularLocation>
</comment>
<evidence type="ECO:0000256" key="7">
    <source>
        <dbReference type="ARBA" id="ARBA00023136"/>
    </source>
</evidence>
<dbReference type="EMBL" id="BMLV01000001">
    <property type="protein sequence ID" value="GGP02412.1"/>
    <property type="molecule type" value="Genomic_DNA"/>
</dbReference>
<dbReference type="RefSeq" id="WP_188616661.1">
    <property type="nucleotide sequence ID" value="NZ_BMLV01000001.1"/>
</dbReference>
<dbReference type="PANTHER" id="PTHR35330:SF1">
    <property type="entry name" value="SIROHEME BIOSYNTHESIS PROTEIN MET8"/>
    <property type="match status" value="1"/>
</dbReference>
<evidence type="ECO:0000256" key="4">
    <source>
        <dbReference type="ARBA" id="ARBA00022989"/>
    </source>
</evidence>
<keyword evidence="4 10" id="KW-1133">Transmembrane helix</keyword>
<feature type="transmembrane region" description="Helical" evidence="10">
    <location>
        <begin position="459"/>
        <end position="479"/>
    </location>
</feature>
<dbReference type="InterPro" id="IPR002781">
    <property type="entry name" value="TM_pro_TauE-like"/>
</dbReference>
<evidence type="ECO:0000256" key="1">
    <source>
        <dbReference type="ARBA" id="ARBA00004141"/>
    </source>
</evidence>
<keyword evidence="8" id="KW-0627">Porphyrin biosynthesis</keyword>
<evidence type="ECO:0000256" key="10">
    <source>
        <dbReference type="RuleBase" id="RU363041"/>
    </source>
</evidence>
<feature type="transmembrane region" description="Helical" evidence="10">
    <location>
        <begin position="485"/>
        <end position="507"/>
    </location>
</feature>
<keyword evidence="6" id="KW-0520">NAD</keyword>
<feature type="transmembrane region" description="Helical" evidence="10">
    <location>
        <begin position="219"/>
        <end position="240"/>
    </location>
</feature>
<dbReference type="Gene3D" id="3.30.160.110">
    <property type="entry name" value="Siroheme synthase, domain 2"/>
    <property type="match status" value="1"/>
</dbReference>
<keyword evidence="10" id="KW-1003">Cell membrane</keyword>
<evidence type="ECO:0000256" key="9">
    <source>
        <dbReference type="ARBA" id="ARBA00047561"/>
    </source>
</evidence>
<dbReference type="InterPro" id="IPR036291">
    <property type="entry name" value="NAD(P)-bd_dom_sf"/>
</dbReference>
<feature type="transmembrane region" description="Helical" evidence="10">
    <location>
        <begin position="332"/>
        <end position="351"/>
    </location>
</feature>
<dbReference type="SUPFAM" id="SSF75615">
    <property type="entry name" value="Siroheme synthase middle domains-like"/>
    <property type="match status" value="1"/>
</dbReference>
<evidence type="ECO:0000256" key="6">
    <source>
        <dbReference type="ARBA" id="ARBA00023027"/>
    </source>
</evidence>
<comment type="pathway">
    <text evidence="2">Porphyrin-containing compound metabolism; siroheme biosynthesis; sirohydrochlorin from precorrin-2: step 1/1.</text>
</comment>
<feature type="transmembrane region" description="Helical" evidence="10">
    <location>
        <begin position="357"/>
        <end position="374"/>
    </location>
</feature>
<comment type="caution">
    <text evidence="12">The sequence shown here is derived from an EMBL/GenBank/DDBJ whole genome shotgun (WGS) entry which is preliminary data.</text>
</comment>
<gene>
    <name evidence="12" type="ORF">GCM10010992_06690</name>
</gene>
<comment type="similarity">
    <text evidence="10">Belongs to the 4-toluene sulfonate uptake permease (TSUP) (TC 2.A.102) family.</text>
</comment>
<sequence length="510" mass="56050">MSSNTLFPIFLKTEQAHFLIVGGGNIGLEKTETLLNQNPEVKITIVSPEFLDEVRDISVQNSNVTLKEKLFDETDLEGVDFVIAATNIKEVNAEIKKLANARKILVNAADQPDLCDFYLGSIVNKGNLKIAISTNGKSPTIAKRLKETLEHSLPDQLDYLILNMNKLRNQLSGDFKTKVKILNKVTENLSTHPEDFDKYISDISQFEKSILVVKRARRIVNNTLLIMGGLLVLVSGFFMIKYFNLWSDISLLLNKDNNRFLWMMFTGFVAEVVAGSVGMGYGVICTTILLSFGIAPHIVTASIHSAESFTSLAGSISHYKLKNVNKNMVKKLVIPAILGVVIGVAAISFLGEGYAKYVKPIISLYTLYLGFKIFQNSVLKKANVKYPKKKANFKVLGVFGGFIDSFTGGGWGPFVTGTLIKNGYTPRYVVGSSTVAKFILTVASAVAFIYTIGIHHWNIVLGLLIGGIITAPFSARLTSKVAPKYMFIAVGVLVMALSIFSIVKTILSFF</sequence>
<dbReference type="Pfam" id="PF13241">
    <property type="entry name" value="NAD_binding_7"/>
    <property type="match status" value="1"/>
</dbReference>
<accession>A0ABQ2NG34</accession>
<keyword evidence="5" id="KW-0560">Oxidoreductase</keyword>
<dbReference type="Pfam" id="PF14824">
    <property type="entry name" value="Sirohm_synth_M"/>
    <property type="match status" value="1"/>
</dbReference>
<evidence type="ECO:0000256" key="5">
    <source>
        <dbReference type="ARBA" id="ARBA00023002"/>
    </source>
</evidence>
<reference evidence="13" key="1">
    <citation type="journal article" date="2019" name="Int. J. Syst. Evol. Microbiol.">
        <title>The Global Catalogue of Microorganisms (GCM) 10K type strain sequencing project: providing services to taxonomists for standard genome sequencing and annotation.</title>
        <authorList>
            <consortium name="The Broad Institute Genomics Platform"/>
            <consortium name="The Broad Institute Genome Sequencing Center for Infectious Disease"/>
            <person name="Wu L."/>
            <person name="Ma J."/>
        </authorList>
    </citation>
    <scope>NUCLEOTIDE SEQUENCE [LARGE SCALE GENOMIC DNA]</scope>
    <source>
        <strain evidence="13">CGMCC 1.7656</strain>
    </source>
</reference>
<evidence type="ECO:0000256" key="3">
    <source>
        <dbReference type="ARBA" id="ARBA00022692"/>
    </source>
</evidence>
<evidence type="ECO:0000259" key="11">
    <source>
        <dbReference type="Pfam" id="PF14824"/>
    </source>
</evidence>
<comment type="catalytic activity">
    <reaction evidence="9">
        <text>precorrin-2 + NAD(+) = sirohydrochlorin + NADH + 2 H(+)</text>
        <dbReference type="Rhea" id="RHEA:15613"/>
        <dbReference type="ChEBI" id="CHEBI:15378"/>
        <dbReference type="ChEBI" id="CHEBI:57540"/>
        <dbReference type="ChEBI" id="CHEBI:57945"/>
        <dbReference type="ChEBI" id="CHEBI:58351"/>
        <dbReference type="ChEBI" id="CHEBI:58827"/>
        <dbReference type="EC" id="1.3.1.76"/>
    </reaction>
</comment>
<protein>
    <recommendedName>
        <fullName evidence="10">Probable membrane transporter protein</fullName>
    </recommendedName>
</protein>
<keyword evidence="7 10" id="KW-0472">Membrane</keyword>
<keyword evidence="3 10" id="KW-0812">Transmembrane</keyword>
<organism evidence="12 13">
    <name type="scientific">Cloacibacterium rupense</name>
    <dbReference type="NCBI Taxonomy" id="517423"/>
    <lineage>
        <taxon>Bacteria</taxon>
        <taxon>Pseudomonadati</taxon>
        <taxon>Bacteroidota</taxon>
        <taxon>Flavobacteriia</taxon>
        <taxon>Flavobacteriales</taxon>
        <taxon>Weeksellaceae</taxon>
    </lineage>
</organism>
<dbReference type="InterPro" id="IPR028161">
    <property type="entry name" value="Met8-like"/>
</dbReference>
<dbReference type="SUPFAM" id="SSF51735">
    <property type="entry name" value="NAD(P)-binding Rossmann-fold domains"/>
    <property type="match status" value="1"/>
</dbReference>
<dbReference type="InterPro" id="IPR028281">
    <property type="entry name" value="Sirohaem_synthase_central"/>
</dbReference>
<evidence type="ECO:0000313" key="13">
    <source>
        <dbReference type="Proteomes" id="UP000620064"/>
    </source>
</evidence>
<keyword evidence="13" id="KW-1185">Reference proteome</keyword>
<dbReference type="Gene3D" id="3.40.50.720">
    <property type="entry name" value="NAD(P)-binding Rossmann-like Domain"/>
    <property type="match status" value="1"/>
</dbReference>
<evidence type="ECO:0000256" key="8">
    <source>
        <dbReference type="ARBA" id="ARBA00023244"/>
    </source>
</evidence>
<dbReference type="InterPro" id="IPR006367">
    <property type="entry name" value="Sirohaem_synthase_N"/>
</dbReference>
<dbReference type="NCBIfam" id="TIGR01470">
    <property type="entry name" value="cysG_Nterm"/>
    <property type="match status" value="1"/>
</dbReference>
<feature type="transmembrane region" description="Helical" evidence="10">
    <location>
        <begin position="260"/>
        <end position="284"/>
    </location>
</feature>
<feature type="domain" description="Siroheme synthase central" evidence="11">
    <location>
        <begin position="126"/>
        <end position="151"/>
    </location>
</feature>
<proteinExistence type="inferred from homology"/>
<evidence type="ECO:0000313" key="12">
    <source>
        <dbReference type="EMBL" id="GGP02412.1"/>
    </source>
</evidence>
<dbReference type="Proteomes" id="UP000620064">
    <property type="component" value="Unassembled WGS sequence"/>
</dbReference>
<dbReference type="PANTHER" id="PTHR35330">
    <property type="entry name" value="SIROHEME BIOSYNTHESIS PROTEIN MET8"/>
    <property type="match status" value="1"/>
</dbReference>
<evidence type="ECO:0000256" key="2">
    <source>
        <dbReference type="ARBA" id="ARBA00005010"/>
    </source>
</evidence>
<feature type="transmembrane region" description="Helical" evidence="10">
    <location>
        <begin position="395"/>
        <end position="414"/>
    </location>
</feature>
<name>A0ABQ2NG34_9FLAO</name>